<dbReference type="RefSeq" id="WP_380427540.1">
    <property type="nucleotide sequence ID" value="NZ_JBHRZV010000051.1"/>
</dbReference>
<gene>
    <name evidence="1" type="ORF">ACFORF_09145</name>
</gene>
<sequence>MGKNKKKKVLTFPTKQSSSMEDVDQKFWKLMKTKIGKRQLLVELKQLLARNPEHLGAQFELFLRTSDALTSDDIERMQEFTSKAKKHWLSEGTPDWGASIDSQALPIFLHAIDYYLAMGLYGLANDLCDFIISRPVNQLHSHFLFLLFSTKNLVFDFHFIEEQYFSDVKKLKVEDFVAIHYLIACLVHGEFAKARAVLEQIVTVHPESLFIFKLGIWPTLATELDHLIELPSDKLLYQAIVPLQEFILERKFIVTKTSEFAHEIASRTPGTYAHFMQFYEIPEISVLQEKRARILYDVGIQNLDDFKNWTVDDLLAIDGIGKTTITHLQNQGITFKS</sequence>
<evidence type="ECO:0000313" key="1">
    <source>
        <dbReference type="EMBL" id="MFC3928722.1"/>
    </source>
</evidence>
<accession>A0ABV8CXE0</accession>
<dbReference type="EMBL" id="JBHRZV010000051">
    <property type="protein sequence ID" value="MFC3928722.1"/>
    <property type="molecule type" value="Genomic_DNA"/>
</dbReference>
<reference evidence="2" key="1">
    <citation type="journal article" date="2019" name="Int. J. Syst. Evol. Microbiol.">
        <title>The Global Catalogue of Microorganisms (GCM) 10K type strain sequencing project: providing services to taxonomists for standard genome sequencing and annotation.</title>
        <authorList>
            <consortium name="The Broad Institute Genomics Platform"/>
            <consortium name="The Broad Institute Genome Sequencing Center for Infectious Disease"/>
            <person name="Wu L."/>
            <person name="Ma J."/>
        </authorList>
    </citation>
    <scope>NUCLEOTIDE SEQUENCE [LARGE SCALE GENOMIC DNA]</scope>
    <source>
        <strain evidence="2">CCUG 67170</strain>
    </source>
</reference>
<dbReference type="Proteomes" id="UP001595807">
    <property type="component" value="Unassembled WGS sequence"/>
</dbReference>
<dbReference type="InterPro" id="IPR010995">
    <property type="entry name" value="DNA_repair_Rad51/TF_NusA_a-hlx"/>
</dbReference>
<protein>
    <recommendedName>
        <fullName evidence="3">Helicase</fullName>
    </recommendedName>
</protein>
<dbReference type="SUPFAM" id="SSF47794">
    <property type="entry name" value="Rad51 N-terminal domain-like"/>
    <property type="match status" value="1"/>
</dbReference>
<proteinExistence type="predicted"/>
<organism evidence="1 2">
    <name type="scientific">Streptococcus caprae</name>
    <dbReference type="NCBI Taxonomy" id="1640501"/>
    <lineage>
        <taxon>Bacteria</taxon>
        <taxon>Bacillati</taxon>
        <taxon>Bacillota</taxon>
        <taxon>Bacilli</taxon>
        <taxon>Lactobacillales</taxon>
        <taxon>Streptococcaceae</taxon>
        <taxon>Streptococcus</taxon>
    </lineage>
</organism>
<keyword evidence="2" id="KW-1185">Reference proteome</keyword>
<comment type="caution">
    <text evidence="1">The sequence shown here is derived from an EMBL/GenBank/DDBJ whole genome shotgun (WGS) entry which is preliminary data.</text>
</comment>
<evidence type="ECO:0008006" key="3">
    <source>
        <dbReference type="Google" id="ProtNLM"/>
    </source>
</evidence>
<name>A0ABV8CXE0_9STRE</name>
<evidence type="ECO:0000313" key="2">
    <source>
        <dbReference type="Proteomes" id="UP001595807"/>
    </source>
</evidence>
<dbReference type="Gene3D" id="1.10.150.20">
    <property type="entry name" value="5' to 3' exonuclease, C-terminal subdomain"/>
    <property type="match status" value="1"/>
</dbReference>